<gene>
    <name evidence="2" type="ORF">EVAR_81515_1</name>
</gene>
<evidence type="ECO:0000313" key="2">
    <source>
        <dbReference type="EMBL" id="GBP44747.1"/>
    </source>
</evidence>
<comment type="caution">
    <text evidence="2">The sequence shown here is derived from an EMBL/GenBank/DDBJ whole genome shotgun (WGS) entry which is preliminary data.</text>
</comment>
<keyword evidence="3" id="KW-1185">Reference proteome</keyword>
<sequence length="188" mass="21188">MGSSGVISSEFNQRQNQSLDQNPKRNREQDQDRNADENDHSMPTRAKSRTNFKTYSGPVTALRLCKNVEVMRAPATAALLLAALSALPCRELPRTRVRGVCPSFTDQKTPEKLDVGFRCQPRGCRQPYRIPIKSKRPGSLYLSSIGSRTVGIAMLFSDIDSGPYHNRRRYLAPMNDYRQRLAAMRAVT</sequence>
<feature type="region of interest" description="Disordered" evidence="1">
    <location>
        <begin position="1"/>
        <end position="52"/>
    </location>
</feature>
<proteinExistence type="predicted"/>
<accession>A0A4C1W3U9</accession>
<reference evidence="2 3" key="1">
    <citation type="journal article" date="2019" name="Commun. Biol.">
        <title>The bagworm genome reveals a unique fibroin gene that provides high tensile strength.</title>
        <authorList>
            <person name="Kono N."/>
            <person name="Nakamura H."/>
            <person name="Ohtoshi R."/>
            <person name="Tomita M."/>
            <person name="Numata K."/>
            <person name="Arakawa K."/>
        </authorList>
    </citation>
    <scope>NUCLEOTIDE SEQUENCE [LARGE SCALE GENOMIC DNA]</scope>
</reference>
<name>A0A4C1W3U9_EUMVA</name>
<evidence type="ECO:0000313" key="3">
    <source>
        <dbReference type="Proteomes" id="UP000299102"/>
    </source>
</evidence>
<dbReference type="EMBL" id="BGZK01000457">
    <property type="protein sequence ID" value="GBP44747.1"/>
    <property type="molecule type" value="Genomic_DNA"/>
</dbReference>
<dbReference type="Proteomes" id="UP000299102">
    <property type="component" value="Unassembled WGS sequence"/>
</dbReference>
<protein>
    <submittedName>
        <fullName evidence="2">Uncharacterized protein</fullName>
    </submittedName>
</protein>
<evidence type="ECO:0000256" key="1">
    <source>
        <dbReference type="SAM" id="MobiDB-lite"/>
    </source>
</evidence>
<organism evidence="2 3">
    <name type="scientific">Eumeta variegata</name>
    <name type="common">Bagworm moth</name>
    <name type="synonym">Eumeta japonica</name>
    <dbReference type="NCBI Taxonomy" id="151549"/>
    <lineage>
        <taxon>Eukaryota</taxon>
        <taxon>Metazoa</taxon>
        <taxon>Ecdysozoa</taxon>
        <taxon>Arthropoda</taxon>
        <taxon>Hexapoda</taxon>
        <taxon>Insecta</taxon>
        <taxon>Pterygota</taxon>
        <taxon>Neoptera</taxon>
        <taxon>Endopterygota</taxon>
        <taxon>Lepidoptera</taxon>
        <taxon>Glossata</taxon>
        <taxon>Ditrysia</taxon>
        <taxon>Tineoidea</taxon>
        <taxon>Psychidae</taxon>
        <taxon>Oiketicinae</taxon>
        <taxon>Eumeta</taxon>
    </lineage>
</organism>
<dbReference type="AlphaFoldDB" id="A0A4C1W3U9"/>
<feature type="compositionally biased region" description="Basic and acidic residues" evidence="1">
    <location>
        <begin position="22"/>
        <end position="42"/>
    </location>
</feature>
<feature type="compositionally biased region" description="Polar residues" evidence="1">
    <location>
        <begin position="1"/>
        <end position="21"/>
    </location>
</feature>